<keyword evidence="3" id="KW-1185">Reference proteome</keyword>
<name>A0A2T9JHT3_9CAUL</name>
<dbReference type="Pfam" id="PF03992">
    <property type="entry name" value="ABM"/>
    <property type="match status" value="1"/>
</dbReference>
<gene>
    <name evidence="2" type="ORF">DDF65_09735</name>
</gene>
<dbReference type="SUPFAM" id="SSF54909">
    <property type="entry name" value="Dimeric alpha+beta barrel"/>
    <property type="match status" value="1"/>
</dbReference>
<evidence type="ECO:0000313" key="2">
    <source>
        <dbReference type="EMBL" id="PVM83260.1"/>
    </source>
</evidence>
<accession>A0A2T9JHT3</accession>
<dbReference type="Proteomes" id="UP000244913">
    <property type="component" value="Unassembled WGS sequence"/>
</dbReference>
<dbReference type="EMBL" id="QDKP01000033">
    <property type="protein sequence ID" value="PVM83260.1"/>
    <property type="molecule type" value="Genomic_DNA"/>
</dbReference>
<keyword evidence="2" id="KW-0503">Monooxygenase</keyword>
<proteinExistence type="predicted"/>
<dbReference type="InterPro" id="IPR011008">
    <property type="entry name" value="Dimeric_a/b-barrel"/>
</dbReference>
<feature type="domain" description="ABM" evidence="1">
    <location>
        <begin position="22"/>
        <end position="109"/>
    </location>
</feature>
<organism evidence="2 3">
    <name type="scientific">Caulobacter radicis</name>
    <dbReference type="NCBI Taxonomy" id="2172650"/>
    <lineage>
        <taxon>Bacteria</taxon>
        <taxon>Pseudomonadati</taxon>
        <taxon>Pseudomonadota</taxon>
        <taxon>Alphaproteobacteria</taxon>
        <taxon>Caulobacterales</taxon>
        <taxon>Caulobacteraceae</taxon>
        <taxon>Caulobacter</taxon>
    </lineage>
</organism>
<dbReference type="AlphaFoldDB" id="A0A2T9JHT3"/>
<dbReference type="PROSITE" id="PS51725">
    <property type="entry name" value="ABM"/>
    <property type="match status" value="1"/>
</dbReference>
<evidence type="ECO:0000259" key="1">
    <source>
        <dbReference type="PROSITE" id="PS51725"/>
    </source>
</evidence>
<dbReference type="GO" id="GO:0004497">
    <property type="term" value="F:monooxygenase activity"/>
    <property type="evidence" value="ECO:0007669"/>
    <property type="project" value="UniProtKB-KW"/>
</dbReference>
<reference evidence="2 3" key="1">
    <citation type="submission" date="2018-04" db="EMBL/GenBank/DDBJ databases">
        <title>The genome sequence of Caulobacter sp. 736.</title>
        <authorList>
            <person name="Gao J."/>
            <person name="Sun J."/>
        </authorList>
    </citation>
    <scope>NUCLEOTIDE SEQUENCE [LARGE SCALE GENOMIC DNA]</scope>
    <source>
        <strain evidence="2 3">736</strain>
    </source>
</reference>
<comment type="caution">
    <text evidence="2">The sequence shown here is derived from an EMBL/GenBank/DDBJ whole genome shotgun (WGS) entry which is preliminary data.</text>
</comment>
<sequence>MIGGAATALAPSLAVAGDKTMYGLIGQMKAAPGKRDDLVAILREGTEAMPGCLSYILALDPIDADAIWITEVWTDKESHAASLKLPSVQAAIARARPIIAGFGHRFETVPVGGVGL</sequence>
<dbReference type="Gene3D" id="3.30.70.100">
    <property type="match status" value="1"/>
</dbReference>
<protein>
    <submittedName>
        <fullName evidence="2">Antibiotic biosynthesis monooxygenase</fullName>
    </submittedName>
</protein>
<evidence type="ECO:0000313" key="3">
    <source>
        <dbReference type="Proteomes" id="UP000244913"/>
    </source>
</evidence>
<keyword evidence="2" id="KW-0560">Oxidoreductase</keyword>
<dbReference type="InterPro" id="IPR007138">
    <property type="entry name" value="ABM_dom"/>
</dbReference>